<organism evidence="2 3">
    <name type="scientific">Flavobacterium hankyongi</name>
    <dbReference type="NCBI Taxonomy" id="1176532"/>
    <lineage>
        <taxon>Bacteria</taxon>
        <taxon>Pseudomonadati</taxon>
        <taxon>Bacteroidota</taxon>
        <taxon>Flavobacteriia</taxon>
        <taxon>Flavobacteriales</taxon>
        <taxon>Flavobacteriaceae</taxon>
        <taxon>Flavobacterium</taxon>
    </lineage>
</organism>
<evidence type="ECO:0000259" key="1">
    <source>
        <dbReference type="PROSITE" id="PS51186"/>
    </source>
</evidence>
<sequence>MTEIKKSTIEDNEILTEITKKSKAYWGYSDEQMENWSELLTITKSYIETNNVYKLLVDNLTIGYYSYIYLNEKEVKLDNLFVLPNYIGRGLGKLLMNDFLNRIKNTEIEKIILDSEPNAEKFYDYFGFIKVGQIETTIKDRYLPIMELKI</sequence>
<dbReference type="Proteomes" id="UP001500141">
    <property type="component" value="Unassembled WGS sequence"/>
</dbReference>
<evidence type="ECO:0000313" key="2">
    <source>
        <dbReference type="EMBL" id="GAA4769193.1"/>
    </source>
</evidence>
<comment type="caution">
    <text evidence="2">The sequence shown here is derived from an EMBL/GenBank/DDBJ whole genome shotgun (WGS) entry which is preliminary data.</text>
</comment>
<evidence type="ECO:0000313" key="3">
    <source>
        <dbReference type="Proteomes" id="UP001500141"/>
    </source>
</evidence>
<dbReference type="RefSeq" id="WP_264542190.1">
    <property type="nucleotide sequence ID" value="NZ_BAABIP010000017.1"/>
</dbReference>
<dbReference type="InterPro" id="IPR000182">
    <property type="entry name" value="GNAT_dom"/>
</dbReference>
<proteinExistence type="predicted"/>
<dbReference type="SUPFAM" id="SSF55729">
    <property type="entry name" value="Acyl-CoA N-acyltransferases (Nat)"/>
    <property type="match status" value="1"/>
</dbReference>
<dbReference type="PROSITE" id="PS51186">
    <property type="entry name" value="GNAT"/>
    <property type="match status" value="1"/>
</dbReference>
<dbReference type="InterPro" id="IPR016181">
    <property type="entry name" value="Acyl_CoA_acyltransferase"/>
</dbReference>
<dbReference type="CDD" id="cd04301">
    <property type="entry name" value="NAT_SF"/>
    <property type="match status" value="1"/>
</dbReference>
<reference evidence="3" key="1">
    <citation type="journal article" date="2019" name="Int. J. Syst. Evol. Microbiol.">
        <title>The Global Catalogue of Microorganisms (GCM) 10K type strain sequencing project: providing services to taxonomists for standard genome sequencing and annotation.</title>
        <authorList>
            <consortium name="The Broad Institute Genomics Platform"/>
            <consortium name="The Broad Institute Genome Sequencing Center for Infectious Disease"/>
            <person name="Wu L."/>
            <person name="Ma J."/>
        </authorList>
    </citation>
    <scope>NUCLEOTIDE SEQUENCE [LARGE SCALE GENOMIC DNA]</scope>
    <source>
        <strain evidence="3">JCM 18198</strain>
    </source>
</reference>
<name>A0ABP8ZY47_9FLAO</name>
<dbReference type="Gene3D" id="3.40.630.30">
    <property type="match status" value="1"/>
</dbReference>
<protein>
    <submittedName>
        <fullName evidence="2">GNAT family N-acetyltransferase</fullName>
    </submittedName>
</protein>
<accession>A0ABP8ZY47</accession>
<gene>
    <name evidence="2" type="ORF">GCM10023230_18900</name>
</gene>
<feature type="domain" description="N-acetyltransferase" evidence="1">
    <location>
        <begin position="2"/>
        <end position="149"/>
    </location>
</feature>
<dbReference type="EMBL" id="BAABIP010000017">
    <property type="protein sequence ID" value="GAA4769193.1"/>
    <property type="molecule type" value="Genomic_DNA"/>
</dbReference>
<dbReference type="Pfam" id="PF13673">
    <property type="entry name" value="Acetyltransf_10"/>
    <property type="match status" value="1"/>
</dbReference>
<keyword evidence="3" id="KW-1185">Reference proteome</keyword>